<evidence type="ECO:0000313" key="3">
    <source>
        <dbReference type="Proteomes" id="UP000054270"/>
    </source>
</evidence>
<gene>
    <name evidence="2" type="ORF">HYPSUDRAFT_67882</name>
</gene>
<reference evidence="3" key="1">
    <citation type="submission" date="2014-04" db="EMBL/GenBank/DDBJ databases">
        <title>Evolutionary Origins and Diversification of the Mycorrhizal Mutualists.</title>
        <authorList>
            <consortium name="DOE Joint Genome Institute"/>
            <consortium name="Mycorrhizal Genomics Consortium"/>
            <person name="Kohler A."/>
            <person name="Kuo A."/>
            <person name="Nagy L.G."/>
            <person name="Floudas D."/>
            <person name="Copeland A."/>
            <person name="Barry K.W."/>
            <person name="Cichocki N."/>
            <person name="Veneault-Fourrey C."/>
            <person name="LaButti K."/>
            <person name="Lindquist E.A."/>
            <person name="Lipzen A."/>
            <person name="Lundell T."/>
            <person name="Morin E."/>
            <person name="Murat C."/>
            <person name="Riley R."/>
            <person name="Ohm R."/>
            <person name="Sun H."/>
            <person name="Tunlid A."/>
            <person name="Henrissat B."/>
            <person name="Grigoriev I.V."/>
            <person name="Hibbett D.S."/>
            <person name="Martin F."/>
        </authorList>
    </citation>
    <scope>NUCLEOTIDE SEQUENCE [LARGE SCALE GENOMIC DNA]</scope>
    <source>
        <strain evidence="3">FD-334 SS-4</strain>
    </source>
</reference>
<dbReference type="OrthoDB" id="3030351at2759"/>
<dbReference type="EMBL" id="KN817560">
    <property type="protein sequence ID" value="KJA21140.1"/>
    <property type="molecule type" value="Genomic_DNA"/>
</dbReference>
<proteinExistence type="predicted"/>
<protein>
    <submittedName>
        <fullName evidence="2">Uncharacterized protein</fullName>
    </submittedName>
</protein>
<sequence length="250" mass="28464">MPPQMKERSKSPERHSRHSRSRLKASMPIAIPPRHKSSPENHSHSPDMIFDMSPISPTFSPNSSLFPSTSRPKSDELRSPEHFMYNIPIFRNPPDGAASHLRQQISRQNDILLRNDSVDSLRAGPEFVNPRNGECSTSHASDTARTVVSQQEHLRNRKIHSTTKITITGFVPINEHQPPIHEKPPRPTIPLNPPPRTTSYSSSSRATDKGEDEVSYSQADPSLFEFQRHLLRRIENQDPSRFKRPSTQCF</sequence>
<dbReference type="Proteomes" id="UP000054270">
    <property type="component" value="Unassembled WGS sequence"/>
</dbReference>
<feature type="region of interest" description="Disordered" evidence="1">
    <location>
        <begin position="1"/>
        <end position="77"/>
    </location>
</feature>
<keyword evidence="3" id="KW-1185">Reference proteome</keyword>
<feature type="region of interest" description="Disordered" evidence="1">
    <location>
        <begin position="173"/>
        <end position="220"/>
    </location>
</feature>
<feature type="compositionally biased region" description="Basic and acidic residues" evidence="1">
    <location>
        <begin position="1"/>
        <end position="14"/>
    </location>
</feature>
<name>A0A0D2PMS3_HYPSF</name>
<evidence type="ECO:0000256" key="1">
    <source>
        <dbReference type="SAM" id="MobiDB-lite"/>
    </source>
</evidence>
<organism evidence="2 3">
    <name type="scientific">Hypholoma sublateritium (strain FD-334 SS-4)</name>
    <dbReference type="NCBI Taxonomy" id="945553"/>
    <lineage>
        <taxon>Eukaryota</taxon>
        <taxon>Fungi</taxon>
        <taxon>Dikarya</taxon>
        <taxon>Basidiomycota</taxon>
        <taxon>Agaricomycotina</taxon>
        <taxon>Agaricomycetes</taxon>
        <taxon>Agaricomycetidae</taxon>
        <taxon>Agaricales</taxon>
        <taxon>Agaricineae</taxon>
        <taxon>Strophariaceae</taxon>
        <taxon>Hypholoma</taxon>
    </lineage>
</organism>
<feature type="compositionally biased region" description="Polar residues" evidence="1">
    <location>
        <begin position="55"/>
        <end position="71"/>
    </location>
</feature>
<feature type="compositionally biased region" description="Pro residues" evidence="1">
    <location>
        <begin position="186"/>
        <end position="196"/>
    </location>
</feature>
<dbReference type="OMA" id="HRFKSMH"/>
<dbReference type="AlphaFoldDB" id="A0A0D2PMS3"/>
<accession>A0A0D2PMS3</accession>
<evidence type="ECO:0000313" key="2">
    <source>
        <dbReference type="EMBL" id="KJA21140.1"/>
    </source>
</evidence>